<dbReference type="GO" id="GO:0005524">
    <property type="term" value="F:ATP binding"/>
    <property type="evidence" value="ECO:0007669"/>
    <property type="project" value="UniProtKB-KW"/>
</dbReference>
<evidence type="ECO:0000256" key="2">
    <source>
        <dbReference type="ARBA" id="ARBA00006052"/>
    </source>
</evidence>
<dbReference type="FunFam" id="2.170.8.10:FF:000001">
    <property type="entry name" value="Phosphoenolpyruvate carboxykinase (ATP)"/>
    <property type="match status" value="1"/>
</dbReference>
<name>A0A433QFT6_9FUNG</name>
<keyword evidence="11" id="KW-0418">Kinase</keyword>
<dbReference type="InterPro" id="IPR008210">
    <property type="entry name" value="PEP_carboxykinase_N"/>
</dbReference>
<dbReference type="PANTHER" id="PTHR30031:SF0">
    <property type="entry name" value="PHOSPHOENOLPYRUVATE CARBOXYKINASE (ATP)"/>
    <property type="match status" value="1"/>
</dbReference>
<dbReference type="HAMAP" id="MF_00453">
    <property type="entry name" value="PEPCK_ATP"/>
    <property type="match status" value="1"/>
</dbReference>
<accession>A0A433QFT6</accession>
<dbReference type="InterPro" id="IPR015994">
    <property type="entry name" value="PEPCK_ATP_CS"/>
</dbReference>
<evidence type="ECO:0000256" key="5">
    <source>
        <dbReference type="ARBA" id="ARBA00022432"/>
    </source>
</evidence>
<evidence type="ECO:0000313" key="12">
    <source>
        <dbReference type="Proteomes" id="UP000274822"/>
    </source>
</evidence>
<comment type="caution">
    <text evidence="11">The sequence shown here is derived from an EMBL/GenBank/DDBJ whole genome shotgun (WGS) entry which is preliminary data.</text>
</comment>
<evidence type="ECO:0000256" key="3">
    <source>
        <dbReference type="ARBA" id="ARBA00012363"/>
    </source>
</evidence>
<dbReference type="GO" id="GO:0004612">
    <property type="term" value="F:phosphoenolpyruvate carboxykinase (ATP) activity"/>
    <property type="evidence" value="ECO:0007669"/>
    <property type="project" value="UniProtKB-EC"/>
</dbReference>
<evidence type="ECO:0000256" key="8">
    <source>
        <dbReference type="ARBA" id="ARBA00022840"/>
    </source>
</evidence>
<keyword evidence="5" id="KW-0312">Gluconeogenesis</keyword>
<dbReference type="SUPFAM" id="SSF68923">
    <property type="entry name" value="PEP carboxykinase N-terminal domain"/>
    <property type="match status" value="1"/>
</dbReference>
<keyword evidence="12" id="KW-1185">Reference proteome</keyword>
<proteinExistence type="inferred from homology"/>
<evidence type="ECO:0000313" key="11">
    <source>
        <dbReference type="EMBL" id="RUS28643.1"/>
    </source>
</evidence>
<dbReference type="EC" id="4.1.1.49" evidence="3"/>
<evidence type="ECO:0000256" key="6">
    <source>
        <dbReference type="ARBA" id="ARBA00022741"/>
    </source>
</evidence>
<comment type="similarity">
    <text evidence="2">Belongs to the phosphoenolpyruvate carboxykinase (ATP) family.</text>
</comment>
<keyword evidence="9" id="KW-0456">Lyase</keyword>
<dbReference type="UniPathway" id="UPA00138"/>
<organism evidence="11 12">
    <name type="scientific">Jimgerdemannia flammicorona</name>
    <dbReference type="NCBI Taxonomy" id="994334"/>
    <lineage>
        <taxon>Eukaryota</taxon>
        <taxon>Fungi</taxon>
        <taxon>Fungi incertae sedis</taxon>
        <taxon>Mucoromycota</taxon>
        <taxon>Mucoromycotina</taxon>
        <taxon>Endogonomycetes</taxon>
        <taxon>Endogonales</taxon>
        <taxon>Endogonaceae</taxon>
        <taxon>Jimgerdemannia</taxon>
    </lineage>
</organism>
<keyword evidence="11" id="KW-0808">Transferase</keyword>
<evidence type="ECO:0000256" key="7">
    <source>
        <dbReference type="ARBA" id="ARBA00022793"/>
    </source>
</evidence>
<reference evidence="11 12" key="1">
    <citation type="journal article" date="2018" name="New Phytol.">
        <title>Phylogenomics of Endogonaceae and evolution of mycorrhizas within Mucoromycota.</title>
        <authorList>
            <person name="Chang Y."/>
            <person name="Desiro A."/>
            <person name="Na H."/>
            <person name="Sandor L."/>
            <person name="Lipzen A."/>
            <person name="Clum A."/>
            <person name="Barry K."/>
            <person name="Grigoriev I.V."/>
            <person name="Martin F.M."/>
            <person name="Stajich J.E."/>
            <person name="Smith M.E."/>
            <person name="Bonito G."/>
            <person name="Spatafora J.W."/>
        </authorList>
    </citation>
    <scope>NUCLEOTIDE SEQUENCE [LARGE SCALE GENOMIC DNA]</scope>
    <source>
        <strain evidence="11 12">AD002</strain>
    </source>
</reference>
<dbReference type="Gene3D" id="3.40.449.10">
    <property type="entry name" value="Phosphoenolpyruvate Carboxykinase, domain 1"/>
    <property type="match status" value="1"/>
</dbReference>
<keyword evidence="11" id="KW-0670">Pyruvate</keyword>
<evidence type="ECO:0000256" key="10">
    <source>
        <dbReference type="ARBA" id="ARBA00047371"/>
    </source>
</evidence>
<dbReference type="InterPro" id="IPR013035">
    <property type="entry name" value="PEP_carboxykinase_C"/>
</dbReference>
<dbReference type="SUPFAM" id="SSF53795">
    <property type="entry name" value="PEP carboxykinase-like"/>
    <property type="match status" value="1"/>
</dbReference>
<keyword evidence="7" id="KW-0210">Decarboxylase</keyword>
<dbReference type="Pfam" id="PF01293">
    <property type="entry name" value="PEPCK_ATP"/>
    <property type="match status" value="1"/>
</dbReference>
<dbReference type="InterPro" id="IPR001272">
    <property type="entry name" value="PEP_carboxykinase_ATP"/>
</dbReference>
<dbReference type="Proteomes" id="UP000274822">
    <property type="component" value="Unassembled WGS sequence"/>
</dbReference>
<comment type="catalytic activity">
    <reaction evidence="10">
        <text>oxaloacetate + ATP = phosphoenolpyruvate + ADP + CO2</text>
        <dbReference type="Rhea" id="RHEA:18617"/>
        <dbReference type="ChEBI" id="CHEBI:16452"/>
        <dbReference type="ChEBI" id="CHEBI:16526"/>
        <dbReference type="ChEBI" id="CHEBI:30616"/>
        <dbReference type="ChEBI" id="CHEBI:58702"/>
        <dbReference type="ChEBI" id="CHEBI:456216"/>
        <dbReference type="EC" id="4.1.1.49"/>
    </reaction>
</comment>
<keyword evidence="8" id="KW-0067">ATP-binding</keyword>
<dbReference type="PIRSF" id="PIRSF006294">
    <property type="entry name" value="PEP_crbxkin"/>
    <property type="match status" value="1"/>
</dbReference>
<dbReference type="GO" id="GO:0016301">
    <property type="term" value="F:kinase activity"/>
    <property type="evidence" value="ECO:0007669"/>
    <property type="project" value="UniProtKB-KW"/>
</dbReference>
<gene>
    <name evidence="11" type="ORF">BC938DRAFT_481639</name>
</gene>
<comment type="pathway">
    <text evidence="1">Carbohydrate biosynthesis; gluconeogenesis.</text>
</comment>
<sequence>MPPTFTPYRPGSPRPLTPHTKVEEELHDVAGIDYDRVIIKRNPSVPVLYEEALTHEAGTVVSSAGALCSYSGKKTGRSPKDKRIVEEETSKDDIWNFDLPRRREYMVVAWTVRYIWGPVNTKISERVFMINRERAVDYLNTTERLYVFDGFAGWDPKYRKKIRVVASRAYHILFMHNMLIRPTEEELEDFGTPDFTIFNAGSFPANRYTTGMTSTTSVAINFKRHEMVILGSEYAGEMKKGVFTVMHYLMPKAGVLSLHSSANEGPNGDVSLFFGLSGTGKTTLSADPNRGLIGDDEHCWSDTGIFNIEGGCYAKCIDLSAEKEPDIFNAIRFGSVLENVVLDEDTRVVDYTDDGLTENTRCAYPINFIPNAKLPCLGGHPKNIILLTCDAFGVLPPVSKLTSAQVMYHFISGYTTKIPGTEDGVVEPQATFSACFGAPFLVLHPQKYASMLAEKIQNHKADAWLINTGWVGGKAGTAKRCPLKYTRAILDAIHSGELANANYETFEVFGLQIPTSATGVPDELLHPRKAWQGSPSEFQDSLNAVAQMFNENFSTYADQATAEVLAAAPKVAVA</sequence>
<protein>
    <recommendedName>
        <fullName evidence="4">Phosphoenolpyruvate carboxykinase (ATP)</fullName>
        <ecNumber evidence="3">4.1.1.49</ecNumber>
    </recommendedName>
</protein>
<keyword evidence="6" id="KW-0547">Nucleotide-binding</keyword>
<dbReference type="PROSITE" id="PS00532">
    <property type="entry name" value="PEPCK_ATP"/>
    <property type="match status" value="1"/>
</dbReference>
<evidence type="ECO:0000256" key="9">
    <source>
        <dbReference type="ARBA" id="ARBA00023239"/>
    </source>
</evidence>
<dbReference type="Gene3D" id="3.90.228.20">
    <property type="match status" value="1"/>
</dbReference>
<evidence type="ECO:0000256" key="4">
    <source>
        <dbReference type="ARBA" id="ARBA00021932"/>
    </source>
</evidence>
<dbReference type="CDD" id="cd00484">
    <property type="entry name" value="PEPCK_ATP"/>
    <property type="match status" value="1"/>
</dbReference>
<dbReference type="NCBIfam" id="TIGR00224">
    <property type="entry name" value="pckA"/>
    <property type="match status" value="1"/>
</dbReference>
<dbReference type="EMBL" id="RBNJ01006349">
    <property type="protein sequence ID" value="RUS28643.1"/>
    <property type="molecule type" value="Genomic_DNA"/>
</dbReference>
<dbReference type="GO" id="GO:0005829">
    <property type="term" value="C:cytosol"/>
    <property type="evidence" value="ECO:0007669"/>
    <property type="project" value="TreeGrafter"/>
</dbReference>
<dbReference type="PANTHER" id="PTHR30031">
    <property type="entry name" value="PHOSPHOENOLPYRUVATE CARBOXYKINASE ATP"/>
    <property type="match status" value="1"/>
</dbReference>
<dbReference type="NCBIfam" id="NF006820">
    <property type="entry name" value="PRK09344.1-2"/>
    <property type="match status" value="1"/>
</dbReference>
<dbReference type="Gene3D" id="2.170.8.10">
    <property type="entry name" value="Phosphoenolpyruvate Carboxykinase, domain 2"/>
    <property type="match status" value="1"/>
</dbReference>
<dbReference type="NCBIfam" id="NF006821">
    <property type="entry name" value="PRK09344.1-3"/>
    <property type="match status" value="1"/>
</dbReference>
<evidence type="ECO:0000256" key="1">
    <source>
        <dbReference type="ARBA" id="ARBA00004742"/>
    </source>
</evidence>
<dbReference type="GO" id="GO:0006094">
    <property type="term" value="P:gluconeogenesis"/>
    <property type="evidence" value="ECO:0007669"/>
    <property type="project" value="UniProtKB-UniPathway"/>
</dbReference>
<dbReference type="AlphaFoldDB" id="A0A433QFT6"/>